<sequence>MFRIYKRAIGDVEPFEYLPGAEELTPGSAAKVASGMLAKCGAADKPFCIVAGPKREDGNYPVIRALPTTIFEAEASGAVAAEKMGTTLQLNDGADGLTTTADGPFTVTWADGGTLVRGYFEPAAASV</sequence>
<name>A0A9D2AEH3_9FIRM</name>
<dbReference type="Proteomes" id="UP000824193">
    <property type="component" value="Unassembled WGS sequence"/>
</dbReference>
<dbReference type="AlphaFoldDB" id="A0A9D2AEH3"/>
<evidence type="ECO:0000313" key="2">
    <source>
        <dbReference type="Proteomes" id="UP000824193"/>
    </source>
</evidence>
<organism evidence="1 2">
    <name type="scientific">Candidatus Allofournierella pullicola</name>
    <dbReference type="NCBI Taxonomy" id="2838596"/>
    <lineage>
        <taxon>Bacteria</taxon>
        <taxon>Bacillati</taxon>
        <taxon>Bacillota</taxon>
        <taxon>Clostridia</taxon>
        <taxon>Eubacteriales</taxon>
        <taxon>Oscillospiraceae</taxon>
        <taxon>Allofournierella</taxon>
    </lineage>
</organism>
<proteinExistence type="predicted"/>
<dbReference type="EMBL" id="DXFW01000020">
    <property type="protein sequence ID" value="HIX05905.1"/>
    <property type="molecule type" value="Genomic_DNA"/>
</dbReference>
<reference evidence="1" key="1">
    <citation type="journal article" date="2021" name="PeerJ">
        <title>Extensive microbial diversity within the chicken gut microbiome revealed by metagenomics and culture.</title>
        <authorList>
            <person name="Gilroy R."/>
            <person name="Ravi A."/>
            <person name="Getino M."/>
            <person name="Pursley I."/>
            <person name="Horton D.L."/>
            <person name="Alikhan N.F."/>
            <person name="Baker D."/>
            <person name="Gharbi K."/>
            <person name="Hall N."/>
            <person name="Watson M."/>
            <person name="Adriaenssens E.M."/>
            <person name="Foster-Nyarko E."/>
            <person name="Jarju S."/>
            <person name="Secka A."/>
            <person name="Antonio M."/>
            <person name="Oren A."/>
            <person name="Chaudhuri R.R."/>
            <person name="La Ragione R."/>
            <person name="Hildebrand F."/>
            <person name="Pallen M.J."/>
        </authorList>
    </citation>
    <scope>NUCLEOTIDE SEQUENCE</scope>
    <source>
        <strain evidence="1">2239</strain>
    </source>
</reference>
<protein>
    <submittedName>
        <fullName evidence="1">Uncharacterized protein</fullName>
    </submittedName>
</protein>
<reference evidence="1" key="2">
    <citation type="submission" date="2021-04" db="EMBL/GenBank/DDBJ databases">
        <authorList>
            <person name="Gilroy R."/>
        </authorList>
    </citation>
    <scope>NUCLEOTIDE SEQUENCE</scope>
    <source>
        <strain evidence="1">2239</strain>
    </source>
</reference>
<evidence type="ECO:0000313" key="1">
    <source>
        <dbReference type="EMBL" id="HIX05905.1"/>
    </source>
</evidence>
<comment type="caution">
    <text evidence="1">The sequence shown here is derived from an EMBL/GenBank/DDBJ whole genome shotgun (WGS) entry which is preliminary data.</text>
</comment>
<accession>A0A9D2AEH3</accession>
<gene>
    <name evidence="1" type="ORF">H9865_07380</name>
</gene>